<keyword evidence="4" id="KW-0812">Transmembrane</keyword>
<dbReference type="Proteomes" id="UP000310200">
    <property type="component" value="Unassembled WGS sequence"/>
</dbReference>
<name>A0A4S2KA27_9HYME</name>
<dbReference type="EMBL" id="QBLH01002927">
    <property type="protein sequence ID" value="TGZ46185.1"/>
    <property type="molecule type" value="Genomic_DNA"/>
</dbReference>
<dbReference type="GO" id="GO:0007165">
    <property type="term" value="P:signal transduction"/>
    <property type="evidence" value="ECO:0007669"/>
    <property type="project" value="UniProtKB-KW"/>
</dbReference>
<keyword evidence="7" id="KW-0472">Membrane</keyword>
<comment type="caution">
    <text evidence="10">The sequence shown here is derived from an EMBL/GenBank/DDBJ whole genome shotgun (WGS) entry which is preliminary data.</text>
</comment>
<evidence type="ECO:0000256" key="3">
    <source>
        <dbReference type="ARBA" id="ARBA00022606"/>
    </source>
</evidence>
<evidence type="ECO:0000256" key="9">
    <source>
        <dbReference type="ARBA" id="ARBA00023224"/>
    </source>
</evidence>
<comment type="subcellular location">
    <subcellularLocation>
        <location evidence="1">Cell membrane</location>
        <topology evidence="1">Multi-pass membrane protein</topology>
    </subcellularLocation>
</comment>
<keyword evidence="6" id="KW-1133">Transmembrane helix</keyword>
<keyword evidence="9" id="KW-0807">Transducer</keyword>
<evidence type="ECO:0000256" key="2">
    <source>
        <dbReference type="ARBA" id="ARBA00022475"/>
    </source>
</evidence>
<evidence type="ECO:0000256" key="4">
    <source>
        <dbReference type="ARBA" id="ARBA00022692"/>
    </source>
</evidence>
<dbReference type="AlphaFoldDB" id="A0A4S2KA27"/>
<protein>
    <submittedName>
        <fullName evidence="10">Uncharacterized protein</fullName>
    </submittedName>
</protein>
<keyword evidence="2" id="KW-1003">Cell membrane</keyword>
<keyword evidence="5" id="KW-0552">Olfaction</keyword>
<dbReference type="InterPro" id="IPR004117">
    <property type="entry name" value="7tm6_olfct_rcpt"/>
</dbReference>
<proteinExistence type="predicted"/>
<reference evidence="10 11" key="1">
    <citation type="journal article" date="2019" name="Philos. Trans. R. Soc. Lond., B, Biol. Sci.">
        <title>Ant behaviour and brain gene expression of defending hosts depend on the ecological success of the intruding social parasite.</title>
        <authorList>
            <person name="Kaur R."/>
            <person name="Stoldt M."/>
            <person name="Jongepier E."/>
            <person name="Feldmeyer B."/>
            <person name="Menzel F."/>
            <person name="Bornberg-Bauer E."/>
            <person name="Foitzik S."/>
        </authorList>
    </citation>
    <scope>NUCLEOTIDE SEQUENCE [LARGE SCALE GENOMIC DNA]</scope>
    <source>
        <tissue evidence="10">Whole body</tissue>
    </source>
</reference>
<dbReference type="PANTHER" id="PTHR21137">
    <property type="entry name" value="ODORANT RECEPTOR"/>
    <property type="match status" value="1"/>
</dbReference>
<evidence type="ECO:0000313" key="11">
    <source>
        <dbReference type="Proteomes" id="UP000310200"/>
    </source>
</evidence>
<dbReference type="PANTHER" id="PTHR21137:SF35">
    <property type="entry name" value="ODORANT RECEPTOR 19A-RELATED"/>
    <property type="match status" value="1"/>
</dbReference>
<evidence type="ECO:0000256" key="7">
    <source>
        <dbReference type="ARBA" id="ARBA00023136"/>
    </source>
</evidence>
<evidence type="ECO:0000256" key="5">
    <source>
        <dbReference type="ARBA" id="ARBA00022725"/>
    </source>
</evidence>
<evidence type="ECO:0000256" key="1">
    <source>
        <dbReference type="ARBA" id="ARBA00004651"/>
    </source>
</evidence>
<evidence type="ECO:0000313" key="10">
    <source>
        <dbReference type="EMBL" id="TGZ46185.1"/>
    </source>
</evidence>
<keyword evidence="3" id="KW-0716">Sensory transduction</keyword>
<evidence type="ECO:0000256" key="6">
    <source>
        <dbReference type="ARBA" id="ARBA00022989"/>
    </source>
</evidence>
<dbReference type="Pfam" id="PF02949">
    <property type="entry name" value="7tm_6"/>
    <property type="match status" value="1"/>
</dbReference>
<gene>
    <name evidence="10" type="ORF">DBV15_06523</name>
</gene>
<keyword evidence="11" id="KW-1185">Reference proteome</keyword>
<dbReference type="GO" id="GO:0005549">
    <property type="term" value="F:odorant binding"/>
    <property type="evidence" value="ECO:0007669"/>
    <property type="project" value="InterPro"/>
</dbReference>
<keyword evidence="8" id="KW-0675">Receptor</keyword>
<dbReference type="GO" id="GO:0005886">
    <property type="term" value="C:plasma membrane"/>
    <property type="evidence" value="ECO:0007669"/>
    <property type="project" value="UniProtKB-SubCell"/>
</dbReference>
<evidence type="ECO:0000256" key="8">
    <source>
        <dbReference type="ARBA" id="ARBA00023170"/>
    </source>
</evidence>
<sequence>MILYIACIFIQNLFYCWYGNELQIKSQQIIDNIYEMEWLTLDKNRKKSLMIIMRRTTVPIQLTCAYIVPINLETFMGVSINVIKLISPNFNFRYI</sequence>
<dbReference type="GO" id="GO:0004984">
    <property type="term" value="F:olfactory receptor activity"/>
    <property type="evidence" value="ECO:0007669"/>
    <property type="project" value="InterPro"/>
</dbReference>
<accession>A0A4S2KA27</accession>
<organism evidence="10 11">
    <name type="scientific">Temnothorax longispinosus</name>
    <dbReference type="NCBI Taxonomy" id="300112"/>
    <lineage>
        <taxon>Eukaryota</taxon>
        <taxon>Metazoa</taxon>
        <taxon>Ecdysozoa</taxon>
        <taxon>Arthropoda</taxon>
        <taxon>Hexapoda</taxon>
        <taxon>Insecta</taxon>
        <taxon>Pterygota</taxon>
        <taxon>Neoptera</taxon>
        <taxon>Endopterygota</taxon>
        <taxon>Hymenoptera</taxon>
        <taxon>Apocrita</taxon>
        <taxon>Aculeata</taxon>
        <taxon>Formicoidea</taxon>
        <taxon>Formicidae</taxon>
        <taxon>Myrmicinae</taxon>
        <taxon>Temnothorax</taxon>
    </lineage>
</organism>